<dbReference type="Gene3D" id="1.25.40.10">
    <property type="entry name" value="Tetratricopeptide repeat domain"/>
    <property type="match status" value="1"/>
</dbReference>
<dbReference type="GO" id="GO:0015627">
    <property type="term" value="C:type II protein secretion system complex"/>
    <property type="evidence" value="ECO:0007669"/>
    <property type="project" value="TreeGrafter"/>
</dbReference>
<dbReference type="InterPro" id="IPR004846">
    <property type="entry name" value="T2SS/T3SS_dom"/>
</dbReference>
<organism evidence="7 8">
    <name type="scientific">Candidatus Cytomitobacter primus</name>
    <dbReference type="NCBI Taxonomy" id="2066024"/>
    <lineage>
        <taxon>Bacteria</taxon>
        <taxon>Pseudomonadati</taxon>
        <taxon>Pseudomonadota</taxon>
        <taxon>Alphaproteobacteria</taxon>
        <taxon>Holosporales</taxon>
        <taxon>Holosporaceae</taxon>
        <taxon>Candidatus Cytomitobacter</taxon>
    </lineage>
</organism>
<dbReference type="Proteomes" id="UP000325004">
    <property type="component" value="Chromosome"/>
</dbReference>
<evidence type="ECO:0000256" key="3">
    <source>
        <dbReference type="ARBA" id="ARBA00023136"/>
    </source>
</evidence>
<evidence type="ECO:0000313" key="7">
    <source>
        <dbReference type="EMBL" id="QEK38781.1"/>
    </source>
</evidence>
<dbReference type="AlphaFoldDB" id="A0A5C0UGI5"/>
<proteinExistence type="inferred from homology"/>
<dbReference type="InterPro" id="IPR050810">
    <property type="entry name" value="Bact_Secretion_Sys_Channel"/>
</dbReference>
<dbReference type="GO" id="GO:0009306">
    <property type="term" value="P:protein secretion"/>
    <property type="evidence" value="ECO:0007669"/>
    <property type="project" value="InterPro"/>
</dbReference>
<dbReference type="InterPro" id="IPR011990">
    <property type="entry name" value="TPR-like_helical_dom_sf"/>
</dbReference>
<dbReference type="PROSITE" id="PS51257">
    <property type="entry name" value="PROKAR_LIPOPROTEIN"/>
    <property type="match status" value="1"/>
</dbReference>
<evidence type="ECO:0000256" key="5">
    <source>
        <dbReference type="RuleBase" id="RU004003"/>
    </source>
</evidence>
<feature type="domain" description="Type II/III secretion system secretin-like" evidence="6">
    <location>
        <begin position="352"/>
        <end position="502"/>
    </location>
</feature>
<reference evidence="7 8" key="1">
    <citation type="submission" date="2019-08" db="EMBL/GenBank/DDBJ databases">
        <title>Highly reduced genomes of protist endosymbionts show evolutionary convergence.</title>
        <authorList>
            <person name="George E."/>
            <person name="Husnik F."/>
            <person name="Tashyreva D."/>
            <person name="Prokopchuk G."/>
            <person name="Horak A."/>
            <person name="Kwong W.K."/>
            <person name="Lukes J."/>
            <person name="Keeling P.J."/>
        </authorList>
    </citation>
    <scope>NUCLEOTIDE SEQUENCE [LARGE SCALE GENOMIC DNA]</scope>
    <source>
        <strain evidence="7">1604LC</strain>
    </source>
</reference>
<evidence type="ECO:0000256" key="2">
    <source>
        <dbReference type="ARBA" id="ARBA00022729"/>
    </source>
</evidence>
<keyword evidence="2" id="KW-0732">Signal</keyword>
<dbReference type="GO" id="GO:0016020">
    <property type="term" value="C:membrane"/>
    <property type="evidence" value="ECO:0007669"/>
    <property type="project" value="UniProtKB-SubCell"/>
</dbReference>
<dbReference type="PANTHER" id="PTHR30332:SF24">
    <property type="entry name" value="SECRETIN GSPD-RELATED"/>
    <property type="match status" value="1"/>
</dbReference>
<name>A0A5C0UGI5_9PROT</name>
<gene>
    <name evidence="7" type="ORF">FZC34_02610</name>
</gene>
<evidence type="ECO:0000313" key="8">
    <source>
        <dbReference type="Proteomes" id="UP000325004"/>
    </source>
</evidence>
<sequence length="570" mass="64118">MGMSKHKYTKILLLCFLIVGCDKKSDKKETINSKIASSIQKEDWYAASKLLNLHLNMKSSASMHLANGFIYDKLAKQDPSYAGLSVIAYKRALNLDPNNWSASLAIGKYYMREHDYLKAISAFAKTLTSNENNFEALYGMANAAYATRNITLAKNCIDKAIDLRGDNKLVNRLAALIYAAQNNSRADKYANKYAFMEDDLYEIKYLRDRIQDWKKTHKKMRYNPNFMKSFDSPDTNQKDENITIECVILSFNESGAFSRGNNFLETLQEFKRDEFTKGLSIRMGNNSQVETGLASSPVYSNNQDKKYIFDNGKWILSPDLNDHSKLIKKGFSIGFDSIRYNLNILNSSSSIIDIISRPIMQVSSKNGKGAFDSNDKSFVNTGGDVGSALSNIPSGVKLEVEANQVDKDHIMLGVMLEISKTTFKNNIGSLNDNANVISAQLQTQIKAKLNETMVIGGVYSNVNESSKSGVPGAQNMPLLDLVLANKSTHTSKKSVMMLLTAKNTQESKVMEVDIDRMENVVLLKQSEPSFFKHKYNREKTIKQQVHAYRREDIKSLNISNNTIQSFAERI</sequence>
<dbReference type="PROSITE" id="PS50005">
    <property type="entry name" value="TPR"/>
    <property type="match status" value="1"/>
</dbReference>
<dbReference type="Pfam" id="PF00263">
    <property type="entry name" value="Secretin"/>
    <property type="match status" value="1"/>
</dbReference>
<dbReference type="KEGG" id="cpri:FZC34_02610"/>
<dbReference type="SUPFAM" id="SSF48452">
    <property type="entry name" value="TPR-like"/>
    <property type="match status" value="1"/>
</dbReference>
<keyword evidence="8" id="KW-1185">Reference proteome</keyword>
<evidence type="ECO:0000256" key="1">
    <source>
        <dbReference type="ARBA" id="ARBA00004370"/>
    </source>
</evidence>
<evidence type="ECO:0000256" key="4">
    <source>
        <dbReference type="PROSITE-ProRule" id="PRU00339"/>
    </source>
</evidence>
<accession>A0A5C0UGI5</accession>
<keyword evidence="4" id="KW-0802">TPR repeat</keyword>
<comment type="subcellular location">
    <subcellularLocation>
        <location evidence="1">Membrane</location>
    </subcellularLocation>
</comment>
<evidence type="ECO:0000259" key="6">
    <source>
        <dbReference type="Pfam" id="PF00263"/>
    </source>
</evidence>
<dbReference type="InterPro" id="IPR019734">
    <property type="entry name" value="TPR_rpt"/>
</dbReference>
<protein>
    <submittedName>
        <fullName evidence="7">Tetratricopeptide repeat protein</fullName>
    </submittedName>
</protein>
<comment type="similarity">
    <text evidence="5">Belongs to the bacterial secretin family.</text>
</comment>
<dbReference type="EMBL" id="CP043316">
    <property type="protein sequence ID" value="QEK38781.1"/>
    <property type="molecule type" value="Genomic_DNA"/>
</dbReference>
<dbReference type="OrthoDB" id="9779724at2"/>
<dbReference type="PANTHER" id="PTHR30332">
    <property type="entry name" value="PROBABLE GENERAL SECRETION PATHWAY PROTEIN D"/>
    <property type="match status" value="1"/>
</dbReference>
<keyword evidence="3" id="KW-0472">Membrane</keyword>
<dbReference type="SMART" id="SM00028">
    <property type="entry name" value="TPR"/>
    <property type="match status" value="3"/>
</dbReference>
<feature type="repeat" description="TPR" evidence="4">
    <location>
        <begin position="100"/>
        <end position="133"/>
    </location>
</feature>